<sequence length="190" mass="21820">MFRPYPRTLTTPNQVKEKTQELEEELKLSVFLTINLCVLWAYGPTERDRQGFRISSSYSSVSMSLLFSWTMGEHGRASFWMEKRSGKKYWMLSARKLEQSATAKGTKSFNSTELLVVVKDKSDGSKFLNKSSLARVLTKFWELTHPIFVGTAVAYGLFSRRSVVSRIFQGYSVSTRILCPKELAEEFLRT</sequence>
<evidence type="ECO:0000313" key="1">
    <source>
        <dbReference type="EMBL" id="KAG2306513.1"/>
    </source>
</evidence>
<keyword evidence="2" id="KW-1185">Reference proteome</keyword>
<reference evidence="1 2" key="1">
    <citation type="submission" date="2020-02" db="EMBL/GenBank/DDBJ databases">
        <authorList>
            <person name="Ma Q."/>
            <person name="Huang Y."/>
            <person name="Song X."/>
            <person name="Pei D."/>
        </authorList>
    </citation>
    <scope>NUCLEOTIDE SEQUENCE [LARGE SCALE GENOMIC DNA]</scope>
    <source>
        <strain evidence="1">Sxm20200214</strain>
        <tissue evidence="1">Leaf</tissue>
    </source>
</reference>
<proteinExistence type="predicted"/>
<comment type="caution">
    <text evidence="1">The sequence shown here is derived from an EMBL/GenBank/DDBJ whole genome shotgun (WGS) entry which is preliminary data.</text>
</comment>
<dbReference type="AlphaFoldDB" id="A0A8X7SHM5"/>
<dbReference type="OrthoDB" id="1080706at2759"/>
<name>A0A8X7SHM5_BRACI</name>
<gene>
    <name evidence="1" type="ORF">Bca52824_026261</name>
</gene>
<dbReference type="Proteomes" id="UP000886595">
    <property type="component" value="Unassembled WGS sequence"/>
</dbReference>
<protein>
    <submittedName>
        <fullName evidence="1">Uncharacterized protein</fullName>
    </submittedName>
</protein>
<accession>A0A8X7SHM5</accession>
<organism evidence="1 2">
    <name type="scientific">Brassica carinata</name>
    <name type="common">Ethiopian mustard</name>
    <name type="synonym">Abyssinian cabbage</name>
    <dbReference type="NCBI Taxonomy" id="52824"/>
    <lineage>
        <taxon>Eukaryota</taxon>
        <taxon>Viridiplantae</taxon>
        <taxon>Streptophyta</taxon>
        <taxon>Embryophyta</taxon>
        <taxon>Tracheophyta</taxon>
        <taxon>Spermatophyta</taxon>
        <taxon>Magnoliopsida</taxon>
        <taxon>eudicotyledons</taxon>
        <taxon>Gunneridae</taxon>
        <taxon>Pentapetalae</taxon>
        <taxon>rosids</taxon>
        <taxon>malvids</taxon>
        <taxon>Brassicales</taxon>
        <taxon>Brassicaceae</taxon>
        <taxon>Brassiceae</taxon>
        <taxon>Brassica</taxon>
    </lineage>
</organism>
<evidence type="ECO:0000313" key="2">
    <source>
        <dbReference type="Proteomes" id="UP000886595"/>
    </source>
</evidence>
<dbReference type="EMBL" id="JAAMPC010000006">
    <property type="protein sequence ID" value="KAG2306513.1"/>
    <property type="molecule type" value="Genomic_DNA"/>
</dbReference>